<feature type="region of interest" description="Disordered" evidence="1">
    <location>
        <begin position="80"/>
        <end position="112"/>
    </location>
</feature>
<evidence type="ECO:0000313" key="2">
    <source>
        <dbReference type="EMBL" id="CAD8191329.1"/>
    </source>
</evidence>
<name>A0A8S1WT04_PAROT</name>
<sequence length="112" mass="13613">MIQKVKFANESVIKIQLLREFMHMQKHLFQQLLNINYFKINQMSRERGLSDQFNNDRDKIRQLESNLTAQYEKLFGLDNNQEIKQQQEKPNQEQPFDILNQLIESQPKRRSF</sequence>
<dbReference type="OrthoDB" id="10419085at2759"/>
<protein>
    <submittedName>
        <fullName evidence="2">Uncharacterized protein</fullName>
    </submittedName>
</protein>
<keyword evidence="3" id="KW-1185">Reference proteome</keyword>
<dbReference type="Proteomes" id="UP000683925">
    <property type="component" value="Unassembled WGS sequence"/>
</dbReference>
<gene>
    <name evidence="2" type="ORF">POCTA_138.1.T0990151</name>
</gene>
<proteinExistence type="predicted"/>
<dbReference type="AlphaFoldDB" id="A0A8S1WT04"/>
<evidence type="ECO:0000313" key="3">
    <source>
        <dbReference type="Proteomes" id="UP000683925"/>
    </source>
</evidence>
<reference evidence="2" key="1">
    <citation type="submission" date="2021-01" db="EMBL/GenBank/DDBJ databases">
        <authorList>
            <consortium name="Genoscope - CEA"/>
            <person name="William W."/>
        </authorList>
    </citation>
    <scope>NUCLEOTIDE SEQUENCE</scope>
</reference>
<dbReference type="EMBL" id="CAJJDP010000098">
    <property type="protein sequence ID" value="CAD8191329.1"/>
    <property type="molecule type" value="Genomic_DNA"/>
</dbReference>
<organism evidence="2 3">
    <name type="scientific">Paramecium octaurelia</name>
    <dbReference type="NCBI Taxonomy" id="43137"/>
    <lineage>
        <taxon>Eukaryota</taxon>
        <taxon>Sar</taxon>
        <taxon>Alveolata</taxon>
        <taxon>Ciliophora</taxon>
        <taxon>Intramacronucleata</taxon>
        <taxon>Oligohymenophorea</taxon>
        <taxon>Peniculida</taxon>
        <taxon>Parameciidae</taxon>
        <taxon>Paramecium</taxon>
    </lineage>
</organism>
<comment type="caution">
    <text evidence="2">The sequence shown here is derived from an EMBL/GenBank/DDBJ whole genome shotgun (WGS) entry which is preliminary data.</text>
</comment>
<accession>A0A8S1WT04</accession>
<evidence type="ECO:0000256" key="1">
    <source>
        <dbReference type="SAM" id="MobiDB-lite"/>
    </source>
</evidence>